<dbReference type="PANTHER" id="PTHR30093:SF2">
    <property type="entry name" value="TYPE II SECRETION SYSTEM PROTEIN H"/>
    <property type="match status" value="1"/>
</dbReference>
<evidence type="ECO:0000313" key="5">
    <source>
        <dbReference type="Proteomes" id="UP000263642"/>
    </source>
</evidence>
<gene>
    <name evidence="4" type="ORF">DIT97_32550</name>
</gene>
<keyword evidence="1" id="KW-0472">Membrane</keyword>
<name>A0A3D3RIM4_9PLAN</name>
<reference evidence="4 5" key="1">
    <citation type="journal article" date="2018" name="Nat. Biotechnol.">
        <title>A standardized bacterial taxonomy based on genome phylogeny substantially revises the tree of life.</title>
        <authorList>
            <person name="Parks D.H."/>
            <person name="Chuvochina M."/>
            <person name="Waite D.W."/>
            <person name="Rinke C."/>
            <person name="Skarshewski A."/>
            <person name="Chaumeil P.A."/>
            <person name="Hugenholtz P."/>
        </authorList>
    </citation>
    <scope>NUCLEOTIDE SEQUENCE [LARGE SCALE GENOMIC DNA]</scope>
    <source>
        <strain evidence="4">UBA9375</strain>
    </source>
</reference>
<dbReference type="AlphaFoldDB" id="A0A3D3RIM4"/>
<dbReference type="InterPro" id="IPR011453">
    <property type="entry name" value="DUF1559"/>
</dbReference>
<sequence length="300" mass="33540">MSVWYIKRDDQVTGPFSREQLEEFVAACEVLESDLIRQEEGRDFFPASLLPGLFIEINDPIQADELPRSRVQALLFVLFLILVIGFSLPAFQPKRGSRRSVTKNNMKQIGLALHNYSYNTSDSSETFPPGAITTAQGTHLHSWQALILPYLDQQSLYKQIDFSKPWNARANQKPFQQEVSEYLNPKTEAKFSSDGYALSHYVGNELVLKPNVDMPFNEIRDGMSNTILAVEIGEHFKAWGDPTSLTVPDKVIGPGRAPPTTGGNYVLFGDGRVQFIPKDIDLEILKALSTPAGGEEIGEY</sequence>
<accession>A0A3D3RIM4</accession>
<evidence type="ECO:0000259" key="2">
    <source>
        <dbReference type="Pfam" id="PF07596"/>
    </source>
</evidence>
<evidence type="ECO:0000256" key="1">
    <source>
        <dbReference type="SAM" id="Phobius"/>
    </source>
</evidence>
<comment type="caution">
    <text evidence="4">The sequence shown here is derived from an EMBL/GenBank/DDBJ whole genome shotgun (WGS) entry which is preliminary data.</text>
</comment>
<dbReference type="EMBL" id="DQAY01000201">
    <property type="protein sequence ID" value="HCO27500.1"/>
    <property type="molecule type" value="Genomic_DNA"/>
</dbReference>
<dbReference type="Pfam" id="PF07596">
    <property type="entry name" value="SBP_bac_10"/>
    <property type="match status" value="1"/>
</dbReference>
<evidence type="ECO:0000313" key="4">
    <source>
        <dbReference type="EMBL" id="HCO27500.1"/>
    </source>
</evidence>
<keyword evidence="1" id="KW-1133">Transmembrane helix</keyword>
<feature type="domain" description="GYF" evidence="3">
    <location>
        <begin position="4"/>
        <end position="53"/>
    </location>
</feature>
<dbReference type="InterPro" id="IPR025640">
    <property type="entry name" value="GYF_2"/>
</dbReference>
<dbReference type="Proteomes" id="UP000263642">
    <property type="component" value="Unassembled WGS sequence"/>
</dbReference>
<feature type="domain" description="DUF1559" evidence="2">
    <location>
        <begin position="97"/>
        <end position="188"/>
    </location>
</feature>
<feature type="transmembrane region" description="Helical" evidence="1">
    <location>
        <begin position="73"/>
        <end position="91"/>
    </location>
</feature>
<keyword evidence="1" id="KW-0812">Transmembrane</keyword>
<organism evidence="4 5">
    <name type="scientific">Gimesia maris</name>
    <dbReference type="NCBI Taxonomy" id="122"/>
    <lineage>
        <taxon>Bacteria</taxon>
        <taxon>Pseudomonadati</taxon>
        <taxon>Planctomycetota</taxon>
        <taxon>Planctomycetia</taxon>
        <taxon>Planctomycetales</taxon>
        <taxon>Planctomycetaceae</taxon>
        <taxon>Gimesia</taxon>
    </lineage>
</organism>
<protein>
    <submittedName>
        <fullName evidence="4">Uncharacterized protein</fullName>
    </submittedName>
</protein>
<evidence type="ECO:0000259" key="3">
    <source>
        <dbReference type="Pfam" id="PF14237"/>
    </source>
</evidence>
<proteinExistence type="predicted"/>
<dbReference type="PANTHER" id="PTHR30093">
    <property type="entry name" value="GENERAL SECRETION PATHWAY PROTEIN G"/>
    <property type="match status" value="1"/>
</dbReference>
<dbReference type="Pfam" id="PF14237">
    <property type="entry name" value="GYF_2"/>
    <property type="match status" value="1"/>
</dbReference>